<dbReference type="EMBL" id="BMME01000001">
    <property type="protein sequence ID" value="GGK05136.1"/>
    <property type="molecule type" value="Genomic_DNA"/>
</dbReference>
<dbReference type="SUPFAM" id="SSF81301">
    <property type="entry name" value="Nucleotidyltransferase"/>
    <property type="match status" value="1"/>
</dbReference>
<comment type="caution">
    <text evidence="2">The sequence shown here is derived from an EMBL/GenBank/DDBJ whole genome shotgun (WGS) entry which is preliminary data.</text>
</comment>
<feature type="domain" description="Polymerase beta nucleotidyltransferase" evidence="1">
    <location>
        <begin position="131"/>
        <end position="166"/>
    </location>
</feature>
<proteinExistence type="predicted"/>
<protein>
    <recommendedName>
        <fullName evidence="1">Polymerase beta nucleotidyltransferase domain-containing protein</fullName>
    </recommendedName>
</protein>
<gene>
    <name evidence="2" type="ORF">GCM10011394_12820</name>
</gene>
<dbReference type="InterPro" id="IPR036388">
    <property type="entry name" value="WH-like_DNA-bd_sf"/>
</dbReference>
<evidence type="ECO:0000313" key="3">
    <source>
        <dbReference type="Proteomes" id="UP000599009"/>
    </source>
</evidence>
<name>A0ABQ2EC21_9GAMM</name>
<dbReference type="InterPro" id="IPR036390">
    <property type="entry name" value="WH_DNA-bd_sf"/>
</dbReference>
<dbReference type="Pfam" id="PF18765">
    <property type="entry name" value="Polbeta"/>
    <property type="match status" value="1"/>
</dbReference>
<dbReference type="InterPro" id="IPR043519">
    <property type="entry name" value="NT_sf"/>
</dbReference>
<dbReference type="CDD" id="cd05403">
    <property type="entry name" value="NT_KNTase_like"/>
    <property type="match status" value="1"/>
</dbReference>
<organism evidence="2 3">
    <name type="scientific">Luteimonas terricola</name>
    <dbReference type="NCBI Taxonomy" id="645597"/>
    <lineage>
        <taxon>Bacteria</taxon>
        <taxon>Pseudomonadati</taxon>
        <taxon>Pseudomonadota</taxon>
        <taxon>Gammaproteobacteria</taxon>
        <taxon>Lysobacterales</taxon>
        <taxon>Lysobacteraceae</taxon>
        <taxon>Luteimonas</taxon>
    </lineage>
</organism>
<evidence type="ECO:0000259" key="1">
    <source>
        <dbReference type="Pfam" id="PF18765"/>
    </source>
</evidence>
<reference evidence="3" key="1">
    <citation type="journal article" date="2019" name="Int. J. Syst. Evol. Microbiol.">
        <title>The Global Catalogue of Microorganisms (GCM) 10K type strain sequencing project: providing services to taxonomists for standard genome sequencing and annotation.</title>
        <authorList>
            <consortium name="The Broad Institute Genomics Platform"/>
            <consortium name="The Broad Institute Genome Sequencing Center for Infectious Disease"/>
            <person name="Wu L."/>
            <person name="Ma J."/>
        </authorList>
    </citation>
    <scope>NUCLEOTIDE SEQUENCE [LARGE SCALE GENOMIC DNA]</scope>
    <source>
        <strain evidence="3">CGMCC 1.8985</strain>
    </source>
</reference>
<dbReference type="Proteomes" id="UP000599009">
    <property type="component" value="Unassembled WGS sequence"/>
</dbReference>
<dbReference type="Gene3D" id="3.30.460.10">
    <property type="entry name" value="Beta Polymerase, domain 2"/>
    <property type="match status" value="1"/>
</dbReference>
<evidence type="ECO:0000313" key="2">
    <source>
        <dbReference type="EMBL" id="GGK05136.1"/>
    </source>
</evidence>
<dbReference type="Gene3D" id="1.10.10.10">
    <property type="entry name" value="Winged helix-like DNA-binding domain superfamily/Winged helix DNA-binding domain"/>
    <property type="match status" value="1"/>
</dbReference>
<keyword evidence="3" id="KW-1185">Reference proteome</keyword>
<dbReference type="SUPFAM" id="SSF46785">
    <property type="entry name" value="Winged helix' DNA-binding domain"/>
    <property type="match status" value="1"/>
</dbReference>
<dbReference type="InterPro" id="IPR041633">
    <property type="entry name" value="Polbeta"/>
</dbReference>
<accession>A0ABQ2EC21</accession>
<sequence length="223" mass="23992">MLNLGINVPNMGIKPPTPRISEAAARFAKASLTDALFTATQRRVLGCLFGQPGRNYSVTELIQSTGAGSGAVQRELARLAGSGLLQVEQVGNQKRYSANPHAPIHDELVAIVRKTFGLAEPLREALAPLANRIRAAFVYGSVAKGTDVASSDIDLMLVSDDLAYSEVMGALHPFIERLGREVNPTLYTLAELRQRIDSGNSFVTRVLQQPRIWLIGGEDGLAA</sequence>